<dbReference type="PROSITE" id="PS50968">
    <property type="entry name" value="BIOTINYL_LIPOYL"/>
    <property type="match status" value="1"/>
</dbReference>
<dbReference type="SUPFAM" id="SSF52777">
    <property type="entry name" value="CoA-dependent acyltransferases"/>
    <property type="match status" value="1"/>
</dbReference>
<dbReference type="Gene3D" id="3.30.559.10">
    <property type="entry name" value="Chloramphenicol acetyltransferase-like domain"/>
    <property type="match status" value="1"/>
</dbReference>
<feature type="domain" description="Lipoyl-binding" evidence="6">
    <location>
        <begin position="37"/>
        <end position="112"/>
    </location>
</feature>
<comment type="cofactor">
    <cofactor evidence="4">
        <name>(R)-lipoate</name>
        <dbReference type="ChEBI" id="CHEBI:83088"/>
    </cofactor>
</comment>
<dbReference type="InterPro" id="IPR011053">
    <property type="entry name" value="Single_hybrid_motif"/>
</dbReference>
<sequence>MAHILQTAFLPSTSALRRTPISGSKGKSQSLQVKAKIREIFMPALSSTMTEGKIVSWMKSEGDKLSKGESVVVVESDKADMDVESFHEGFLAAIMVEEGGVAPVGSAIALLAETEDEIAEAKAKSQSSSGISSAQVVEEKPKQKEESEPAVPAVAPTVSSIKTVAVGSAVHPASEGGKRIVASPYAKKLAKELKVDLGTVVGTGPMGRIVAKDVEAAAAAGVVAAALPASPAIAAPVTSGIELGTVVPFTTMQGAVSRNMVESLSVPTFRVGYTITTNALDALYKKIKSKGVTMTALLAKATALALAQHPVVNSCCRDGNSFTYNSSINIAVAVAIDGGLITPVLQDADKVDIYTLSRKWKELVDKARAKQLQPHEYNTGTFTLSNLGMFGVDRFDAILPPGTGAIMAVGASQPAVVASKDGRIGMKNQMQVNVTADHRVIYGADLASFLQTLAKIIEDPKDLTL</sequence>
<evidence type="ECO:0000256" key="5">
    <source>
        <dbReference type="SAM" id="MobiDB-lite"/>
    </source>
</evidence>
<dbReference type="FunFam" id="2.40.50.100:FF:000010">
    <property type="entry name" value="Acetyltransferase component of pyruvate dehydrogenase complex"/>
    <property type="match status" value="1"/>
</dbReference>
<dbReference type="InterPro" id="IPR003016">
    <property type="entry name" value="2-oxoA_DH_lipoyl-BS"/>
</dbReference>
<dbReference type="Gene3D" id="4.10.320.10">
    <property type="entry name" value="E3-binding domain"/>
    <property type="match status" value="1"/>
</dbReference>
<dbReference type="PANTHER" id="PTHR23151:SF75">
    <property type="entry name" value="DIHYDROLIPOYLLYSINE-RESIDUE ACETYLTRANSFERASE COMPONENT 5 OF PYRUVATE DEHYDROGENASE COMPLEX, CHLOROPLASTIC"/>
    <property type="match status" value="1"/>
</dbReference>
<dbReference type="GO" id="GO:0009534">
    <property type="term" value="C:chloroplast thylakoid"/>
    <property type="evidence" value="ECO:0007669"/>
    <property type="project" value="TreeGrafter"/>
</dbReference>
<dbReference type="SUPFAM" id="SSF47005">
    <property type="entry name" value="Peripheral subunit-binding domain of 2-oxo acid dehydrogenase complex"/>
    <property type="match status" value="1"/>
</dbReference>
<name>A0A9W7M0L0_HIBTR</name>
<evidence type="ECO:0000256" key="2">
    <source>
        <dbReference type="ARBA" id="ARBA00022823"/>
    </source>
</evidence>
<dbReference type="GO" id="GO:0006086">
    <property type="term" value="P:pyruvate decarboxylation to acetyl-CoA"/>
    <property type="evidence" value="ECO:0007669"/>
    <property type="project" value="InterPro"/>
</dbReference>
<dbReference type="InterPro" id="IPR045257">
    <property type="entry name" value="E2/Pdx1"/>
</dbReference>
<proteinExistence type="inferred from homology"/>
<dbReference type="Pfam" id="PF00198">
    <property type="entry name" value="2-oxoacid_dh"/>
    <property type="match status" value="1"/>
</dbReference>
<feature type="compositionally biased region" description="Low complexity" evidence="5">
    <location>
        <begin position="124"/>
        <end position="136"/>
    </location>
</feature>
<dbReference type="Proteomes" id="UP001165190">
    <property type="component" value="Unassembled WGS sequence"/>
</dbReference>
<dbReference type="InterPro" id="IPR000089">
    <property type="entry name" value="Biotin_lipoyl"/>
</dbReference>
<keyword evidence="9" id="KW-1185">Reference proteome</keyword>
<dbReference type="Pfam" id="PF02817">
    <property type="entry name" value="E3_binding"/>
    <property type="match status" value="1"/>
</dbReference>
<evidence type="ECO:0000259" key="7">
    <source>
        <dbReference type="PROSITE" id="PS51826"/>
    </source>
</evidence>
<feature type="compositionally biased region" description="Basic and acidic residues" evidence="5">
    <location>
        <begin position="137"/>
        <end position="147"/>
    </location>
</feature>
<accession>A0A9W7M0L0</accession>
<dbReference type="PROSITE" id="PS00189">
    <property type="entry name" value="LIPOYL"/>
    <property type="match status" value="1"/>
</dbReference>
<dbReference type="SUPFAM" id="SSF51230">
    <property type="entry name" value="Single hybrid motif"/>
    <property type="match status" value="1"/>
</dbReference>
<keyword evidence="4" id="KW-0012">Acyltransferase</keyword>
<dbReference type="EMBL" id="BSYR01000019">
    <property type="protein sequence ID" value="GMI83238.1"/>
    <property type="molecule type" value="Genomic_DNA"/>
</dbReference>
<dbReference type="FunFam" id="3.30.559.10:FF:000018">
    <property type="entry name" value="Dihydrolipoamide acetyltransferase component of pyruvate dehydrogenase complex"/>
    <property type="match status" value="1"/>
</dbReference>
<dbReference type="CDD" id="cd06849">
    <property type="entry name" value="lipoyl_domain"/>
    <property type="match status" value="1"/>
</dbReference>
<dbReference type="GO" id="GO:0004742">
    <property type="term" value="F:dihydrolipoyllysine-residue acetyltransferase activity"/>
    <property type="evidence" value="ECO:0007669"/>
    <property type="project" value="TreeGrafter"/>
</dbReference>
<dbReference type="FunFam" id="4.10.320.10:FF:000019">
    <property type="entry name" value="Dihydrolipoamide acetyltransferase component of pyruvate dehydrogenase complex"/>
    <property type="match status" value="1"/>
</dbReference>
<evidence type="ECO:0000313" key="9">
    <source>
        <dbReference type="Proteomes" id="UP001165190"/>
    </source>
</evidence>
<dbReference type="InterPro" id="IPR023213">
    <property type="entry name" value="CAT-like_dom_sf"/>
</dbReference>
<keyword evidence="3" id="KW-0809">Transit peptide</keyword>
<protein>
    <recommendedName>
        <fullName evidence="4">Dihydrolipoamide acetyltransferase component of pyruvate dehydrogenase complex</fullName>
        <ecNumber evidence="4">2.3.1.-</ecNumber>
    </recommendedName>
</protein>
<organism evidence="8 9">
    <name type="scientific">Hibiscus trionum</name>
    <name type="common">Flower of an hour</name>
    <dbReference type="NCBI Taxonomy" id="183268"/>
    <lineage>
        <taxon>Eukaryota</taxon>
        <taxon>Viridiplantae</taxon>
        <taxon>Streptophyta</taxon>
        <taxon>Embryophyta</taxon>
        <taxon>Tracheophyta</taxon>
        <taxon>Spermatophyta</taxon>
        <taxon>Magnoliopsida</taxon>
        <taxon>eudicotyledons</taxon>
        <taxon>Gunneridae</taxon>
        <taxon>Pentapetalae</taxon>
        <taxon>rosids</taxon>
        <taxon>malvids</taxon>
        <taxon>Malvales</taxon>
        <taxon>Malvaceae</taxon>
        <taxon>Malvoideae</taxon>
        <taxon>Hibiscus</taxon>
    </lineage>
</organism>
<dbReference type="GO" id="GO:0009941">
    <property type="term" value="C:chloroplast envelope"/>
    <property type="evidence" value="ECO:0007669"/>
    <property type="project" value="TreeGrafter"/>
</dbReference>
<dbReference type="Pfam" id="PF00364">
    <property type="entry name" value="Biotin_lipoyl"/>
    <property type="match status" value="1"/>
</dbReference>
<feature type="region of interest" description="Disordered" evidence="5">
    <location>
        <begin position="121"/>
        <end position="153"/>
    </location>
</feature>
<comment type="similarity">
    <text evidence="1 4">Belongs to the 2-oxoacid dehydrogenase family.</text>
</comment>
<keyword evidence="2 4" id="KW-0450">Lipoyl</keyword>
<dbReference type="PANTHER" id="PTHR23151">
    <property type="entry name" value="DIHYDROLIPOAMIDE ACETYL/SUCCINYL-TRANSFERASE-RELATED"/>
    <property type="match status" value="1"/>
</dbReference>
<dbReference type="InterPro" id="IPR036625">
    <property type="entry name" value="E3-bd_dom_sf"/>
</dbReference>
<dbReference type="PROSITE" id="PS51826">
    <property type="entry name" value="PSBD"/>
    <property type="match status" value="1"/>
</dbReference>
<dbReference type="InterPro" id="IPR004167">
    <property type="entry name" value="PSBD"/>
</dbReference>
<feature type="domain" description="Peripheral subunit-binding (PSBD)" evidence="7">
    <location>
        <begin position="181"/>
        <end position="218"/>
    </location>
</feature>
<evidence type="ECO:0000256" key="4">
    <source>
        <dbReference type="RuleBase" id="RU003423"/>
    </source>
</evidence>
<evidence type="ECO:0000256" key="3">
    <source>
        <dbReference type="ARBA" id="ARBA00022946"/>
    </source>
</evidence>
<evidence type="ECO:0000313" key="8">
    <source>
        <dbReference type="EMBL" id="GMI83238.1"/>
    </source>
</evidence>
<comment type="caution">
    <text evidence="8">The sequence shown here is derived from an EMBL/GenBank/DDBJ whole genome shotgun (WGS) entry which is preliminary data.</text>
</comment>
<dbReference type="GO" id="GO:0045254">
    <property type="term" value="C:pyruvate dehydrogenase complex"/>
    <property type="evidence" value="ECO:0007669"/>
    <property type="project" value="InterPro"/>
</dbReference>
<dbReference type="OrthoDB" id="537444at2759"/>
<keyword evidence="4" id="KW-0808">Transferase</keyword>
<gene>
    <name evidence="8" type="ORF">HRI_001993100</name>
</gene>
<evidence type="ECO:0000259" key="6">
    <source>
        <dbReference type="PROSITE" id="PS50968"/>
    </source>
</evidence>
<dbReference type="InterPro" id="IPR001078">
    <property type="entry name" value="2-oxoacid_DH_actylTfrase"/>
</dbReference>
<dbReference type="Gene3D" id="2.40.50.100">
    <property type="match status" value="1"/>
</dbReference>
<dbReference type="AlphaFoldDB" id="A0A9W7M0L0"/>
<dbReference type="EC" id="2.3.1.-" evidence="4"/>
<evidence type="ECO:0000256" key="1">
    <source>
        <dbReference type="ARBA" id="ARBA00007317"/>
    </source>
</evidence>
<reference evidence="8" key="1">
    <citation type="submission" date="2023-05" db="EMBL/GenBank/DDBJ databases">
        <title>Genome and transcriptome analyses reveal genes involved in the formation of fine ridges on petal epidermal cells in Hibiscus trionum.</title>
        <authorList>
            <person name="Koshimizu S."/>
            <person name="Masuda S."/>
            <person name="Ishii T."/>
            <person name="Shirasu K."/>
            <person name="Hoshino A."/>
            <person name="Arita M."/>
        </authorList>
    </citation>
    <scope>NUCLEOTIDE SEQUENCE</scope>
    <source>
        <strain evidence="8">Hamamatsu line</strain>
    </source>
</reference>